<keyword evidence="2" id="KW-0067">ATP-binding</keyword>
<comment type="caution">
    <text evidence="4">The sequence shown here is derived from an EMBL/GenBank/DDBJ whole genome shotgun (WGS) entry which is preliminary data.</text>
</comment>
<dbReference type="GO" id="GO:0016020">
    <property type="term" value="C:membrane"/>
    <property type="evidence" value="ECO:0007669"/>
    <property type="project" value="TreeGrafter"/>
</dbReference>
<dbReference type="PROSITE" id="PS00455">
    <property type="entry name" value="AMP_BINDING"/>
    <property type="match status" value="1"/>
</dbReference>
<evidence type="ECO:0000256" key="1">
    <source>
        <dbReference type="ARBA" id="ARBA00022741"/>
    </source>
</evidence>
<dbReference type="GO" id="GO:0004467">
    <property type="term" value="F:long-chain fatty acid-CoA ligase activity"/>
    <property type="evidence" value="ECO:0007669"/>
    <property type="project" value="TreeGrafter"/>
</dbReference>
<dbReference type="SUPFAM" id="SSF56801">
    <property type="entry name" value="Acetyl-CoA synthetase-like"/>
    <property type="match status" value="1"/>
</dbReference>
<dbReference type="CDD" id="cd05907">
    <property type="entry name" value="VL_LC_FACS_like"/>
    <property type="match status" value="1"/>
</dbReference>
<feature type="domain" description="AMP-dependent synthetase/ligase" evidence="3">
    <location>
        <begin position="15"/>
        <end position="433"/>
    </location>
</feature>
<dbReference type="STRING" id="471514.AN477_12895"/>
<protein>
    <recommendedName>
        <fullName evidence="3">AMP-dependent synthetase/ligase domain-containing protein</fullName>
    </recommendedName>
</protein>
<dbReference type="InterPro" id="IPR000873">
    <property type="entry name" value="AMP-dep_synth/lig_dom"/>
</dbReference>
<dbReference type="InterPro" id="IPR020845">
    <property type="entry name" value="AMP-binding_CS"/>
</dbReference>
<dbReference type="Pfam" id="PF00501">
    <property type="entry name" value="AMP-binding"/>
    <property type="match status" value="1"/>
</dbReference>
<reference evidence="4 5" key="1">
    <citation type="submission" date="2015-09" db="EMBL/GenBank/DDBJ databases">
        <title>Draft genome sequence of Alicyclobacillus ferrooxydans DSM 22381.</title>
        <authorList>
            <person name="Hemp J."/>
        </authorList>
    </citation>
    <scope>NUCLEOTIDE SEQUENCE [LARGE SCALE GENOMIC DNA]</scope>
    <source>
        <strain evidence="4 5">TC-34</strain>
    </source>
</reference>
<dbReference type="GO" id="GO:0005524">
    <property type="term" value="F:ATP binding"/>
    <property type="evidence" value="ECO:0007669"/>
    <property type="project" value="UniProtKB-KW"/>
</dbReference>
<dbReference type="Pfam" id="PF23562">
    <property type="entry name" value="AMP-binding_C_3"/>
    <property type="match status" value="1"/>
</dbReference>
<dbReference type="RefSeq" id="WP_054969575.1">
    <property type="nucleotide sequence ID" value="NZ_LJCO01000052.1"/>
</dbReference>
<dbReference type="InterPro" id="IPR042099">
    <property type="entry name" value="ANL_N_sf"/>
</dbReference>
<keyword evidence="5" id="KW-1185">Reference proteome</keyword>
<evidence type="ECO:0000313" key="4">
    <source>
        <dbReference type="EMBL" id="KPV43344.1"/>
    </source>
</evidence>
<name>A0A0P9CCQ6_9BACL</name>
<evidence type="ECO:0000256" key="2">
    <source>
        <dbReference type="ARBA" id="ARBA00022840"/>
    </source>
</evidence>
<dbReference type="PANTHER" id="PTHR43272:SF33">
    <property type="entry name" value="AMP-BINDING DOMAIN-CONTAINING PROTEIN-RELATED"/>
    <property type="match status" value="1"/>
</dbReference>
<dbReference type="Gene3D" id="3.40.50.12780">
    <property type="entry name" value="N-terminal domain of ligase-like"/>
    <property type="match status" value="1"/>
</dbReference>
<accession>A0A0P9CCQ6</accession>
<evidence type="ECO:0000313" key="5">
    <source>
        <dbReference type="Proteomes" id="UP000050482"/>
    </source>
</evidence>
<proteinExistence type="predicted"/>
<dbReference type="AlphaFoldDB" id="A0A0P9CCQ6"/>
<dbReference type="PATRIC" id="fig|471514.4.peg.2399"/>
<keyword evidence="1" id="KW-0547">Nucleotide-binding</keyword>
<dbReference type="Proteomes" id="UP000050482">
    <property type="component" value="Unassembled WGS sequence"/>
</dbReference>
<organism evidence="4 5">
    <name type="scientific">Alicyclobacillus ferrooxydans</name>
    <dbReference type="NCBI Taxonomy" id="471514"/>
    <lineage>
        <taxon>Bacteria</taxon>
        <taxon>Bacillati</taxon>
        <taxon>Bacillota</taxon>
        <taxon>Bacilli</taxon>
        <taxon>Bacillales</taxon>
        <taxon>Alicyclobacillaceae</taxon>
        <taxon>Alicyclobacillus</taxon>
    </lineage>
</organism>
<gene>
    <name evidence="4" type="ORF">AN477_12895</name>
</gene>
<dbReference type="PANTHER" id="PTHR43272">
    <property type="entry name" value="LONG-CHAIN-FATTY-ACID--COA LIGASE"/>
    <property type="match status" value="1"/>
</dbReference>
<evidence type="ECO:0000259" key="3">
    <source>
        <dbReference type="Pfam" id="PF00501"/>
    </source>
</evidence>
<dbReference type="EMBL" id="LJCO01000052">
    <property type="protein sequence ID" value="KPV43344.1"/>
    <property type="molecule type" value="Genomic_DNA"/>
</dbReference>
<sequence length="612" mass="68135">MVESAVDARNLVAMLETTVEQFGDKVALMNPNQSGEYDTWTYQRMWLDIQSISLHLKDLGVESGDRIGLLAEGRAWWPLCDFGILSRGACTVPIYPSIPPQQIEHIVRDSGMKGLFLQNIAQLQKLLQIPREEIPLLRFVVLLDTSDTDLNQDTISAAKELYDFYRFPTWTAALTRKQNAAWCEGWSNIEEEHLATIVYTSGTTGLPKGVMLTHGNLLANVRGIRQVFEIRSTDRALSYLPLSHIFERTAGQFVILSAGGTIAYARGFSQITEDFLRMPPTLFTTVPRLLEKVQEIAYKKVDSGPAWRRRLFENAVELGMKVRVSKEAAPSFKLGMYDKLVFSQIQGALGGRLRAVISGGAPLPKYVGEFFTAAGISVCEGYGMTETSPVVCVNPPGAVHLGTAGKILPNVDVRTDEEGEVQVRGPSISSGYFNNESATKDLFTDDGWLHTGDIGEVTSDGYLRITDRKKNLIVLSTGKKVTPAPIEGDILKSRFIDQALMVGQAYKFVSLIVVPNEQEISSWYKSHGKELPAKGQWRSDPELNELLMNEVRRQTEGYAEFERPKKLLILSDPFTVENGFLTPTLKIKARAVLDRYESEIEAMYLPVRGQVG</sequence>